<evidence type="ECO:0000256" key="9">
    <source>
        <dbReference type="ARBA" id="ARBA00023166"/>
    </source>
</evidence>
<keyword evidence="6 13" id="KW-0752">Steroid biosynthesis</keyword>
<dbReference type="Proteomes" id="UP000636709">
    <property type="component" value="Unassembled WGS sequence"/>
</dbReference>
<dbReference type="Gene3D" id="3.30.70.890">
    <property type="entry name" value="GHMP kinase, C-terminal domain"/>
    <property type="match status" value="1"/>
</dbReference>
<dbReference type="Gene3D" id="3.30.230.10">
    <property type="match status" value="1"/>
</dbReference>
<dbReference type="FunFam" id="3.30.230.10:FF:000018">
    <property type="entry name" value="Diphosphomevalonate decarboxylase"/>
    <property type="match status" value="1"/>
</dbReference>
<dbReference type="EC" id="4.1.1.33" evidence="2 12"/>
<keyword evidence="9 13" id="KW-1207">Sterol metabolism</keyword>
<gene>
    <name evidence="17" type="ORF">HU200_061048</name>
</gene>
<name>A0A835AI41_9POAL</name>
<dbReference type="InterPro" id="IPR036554">
    <property type="entry name" value="GHMP_kinase_C_sf"/>
</dbReference>
<reference evidence="17" key="1">
    <citation type="submission" date="2020-07" db="EMBL/GenBank/DDBJ databases">
        <title>Genome sequence and genetic diversity analysis of an under-domesticated orphan crop, white fonio (Digitaria exilis).</title>
        <authorList>
            <person name="Bennetzen J.L."/>
            <person name="Chen S."/>
            <person name="Ma X."/>
            <person name="Wang X."/>
            <person name="Yssel A.E.J."/>
            <person name="Chaluvadi S.R."/>
            <person name="Johnson M."/>
            <person name="Gangashetty P."/>
            <person name="Hamidou F."/>
            <person name="Sanogo M.D."/>
            <person name="Zwaenepoel A."/>
            <person name="Wallace J."/>
            <person name="Van De Peer Y."/>
            <person name="Van Deynze A."/>
        </authorList>
    </citation>
    <scope>NUCLEOTIDE SEQUENCE</scope>
    <source>
        <tissue evidence="17">Leaves</tissue>
    </source>
</reference>
<dbReference type="GO" id="GO:0005829">
    <property type="term" value="C:cytosol"/>
    <property type="evidence" value="ECO:0007669"/>
    <property type="project" value="InterPro"/>
</dbReference>
<keyword evidence="11 12" id="KW-0456">Lyase</keyword>
<accession>A0A835AI41</accession>
<evidence type="ECO:0000256" key="6">
    <source>
        <dbReference type="ARBA" id="ARBA00022955"/>
    </source>
</evidence>
<dbReference type="PIRSF" id="PIRSF015950">
    <property type="entry name" value="Mev_P_decrbx"/>
    <property type="match status" value="1"/>
</dbReference>
<dbReference type="InterPro" id="IPR029765">
    <property type="entry name" value="Mev_diP_decarb"/>
</dbReference>
<dbReference type="GO" id="GO:0016126">
    <property type="term" value="P:sterol biosynthetic process"/>
    <property type="evidence" value="ECO:0007669"/>
    <property type="project" value="UniProtKB-KW"/>
</dbReference>
<dbReference type="InterPro" id="IPR014721">
    <property type="entry name" value="Ribsml_uS5_D2-typ_fold_subgr"/>
</dbReference>
<evidence type="ECO:0000256" key="4">
    <source>
        <dbReference type="ARBA" id="ARBA00022741"/>
    </source>
</evidence>
<dbReference type="EMBL" id="JACEFO010002584">
    <property type="protein sequence ID" value="KAF8655602.1"/>
    <property type="molecule type" value="Genomic_DNA"/>
</dbReference>
<keyword evidence="3 13" id="KW-0444">Lipid biosynthesis</keyword>
<dbReference type="InterPro" id="IPR020568">
    <property type="entry name" value="Ribosomal_Su5_D2-typ_SF"/>
</dbReference>
<dbReference type="GO" id="GO:0005524">
    <property type="term" value="F:ATP binding"/>
    <property type="evidence" value="ECO:0007669"/>
    <property type="project" value="UniProtKB-UniRule"/>
</dbReference>
<evidence type="ECO:0000256" key="10">
    <source>
        <dbReference type="ARBA" id="ARBA00023221"/>
    </source>
</evidence>
<evidence type="ECO:0000313" key="18">
    <source>
        <dbReference type="Proteomes" id="UP000636709"/>
    </source>
</evidence>
<protein>
    <recommendedName>
        <fullName evidence="2 12">Diphosphomevalonate decarboxylase</fullName>
        <ecNumber evidence="2 12">4.1.1.33</ecNumber>
    </recommendedName>
</protein>
<dbReference type="SUPFAM" id="SSF54211">
    <property type="entry name" value="Ribosomal protein S5 domain 2-like"/>
    <property type="match status" value="1"/>
</dbReference>
<keyword evidence="14" id="KW-0175">Coiled coil</keyword>
<keyword evidence="4 12" id="KW-0547">Nucleotide-binding</keyword>
<evidence type="ECO:0000256" key="13">
    <source>
        <dbReference type="RuleBase" id="RU363086"/>
    </source>
</evidence>
<keyword evidence="5 12" id="KW-0067">ATP-binding</keyword>
<evidence type="ECO:0000313" key="17">
    <source>
        <dbReference type="EMBL" id="KAF8655602.1"/>
    </source>
</evidence>
<evidence type="ECO:0000256" key="11">
    <source>
        <dbReference type="ARBA" id="ARBA00023239"/>
    </source>
</evidence>
<organism evidence="17 18">
    <name type="scientific">Digitaria exilis</name>
    <dbReference type="NCBI Taxonomy" id="1010633"/>
    <lineage>
        <taxon>Eukaryota</taxon>
        <taxon>Viridiplantae</taxon>
        <taxon>Streptophyta</taxon>
        <taxon>Embryophyta</taxon>
        <taxon>Tracheophyta</taxon>
        <taxon>Spermatophyta</taxon>
        <taxon>Magnoliopsida</taxon>
        <taxon>Liliopsida</taxon>
        <taxon>Poales</taxon>
        <taxon>Poaceae</taxon>
        <taxon>PACMAD clade</taxon>
        <taxon>Panicoideae</taxon>
        <taxon>Panicodae</taxon>
        <taxon>Paniceae</taxon>
        <taxon>Anthephorinae</taxon>
        <taxon>Digitaria</taxon>
    </lineage>
</organism>
<dbReference type="FunFam" id="3.30.70.890:FF:000005">
    <property type="entry name" value="Diphosphomevalonate decarboxylase"/>
    <property type="match status" value="1"/>
</dbReference>
<keyword evidence="10 13" id="KW-0753">Steroid metabolism</keyword>
<dbReference type="SUPFAM" id="SSF55060">
    <property type="entry name" value="GHMP Kinase, C-terminal domain"/>
    <property type="match status" value="1"/>
</dbReference>
<dbReference type="NCBIfam" id="TIGR01240">
    <property type="entry name" value="mevDPdecarb"/>
    <property type="match status" value="1"/>
</dbReference>
<dbReference type="AlphaFoldDB" id="A0A835AI41"/>
<evidence type="ECO:0000256" key="7">
    <source>
        <dbReference type="ARBA" id="ARBA00023011"/>
    </source>
</evidence>
<feature type="domain" description="Diphosphomevalonate decarboxylase-like N-terminal" evidence="16">
    <location>
        <begin position="7"/>
        <end position="180"/>
    </location>
</feature>
<evidence type="ECO:0000256" key="14">
    <source>
        <dbReference type="SAM" id="Coils"/>
    </source>
</evidence>
<comment type="caution">
    <text evidence="17">The sequence shown here is derived from an EMBL/GenBank/DDBJ whole genome shotgun (WGS) entry which is preliminary data.</text>
</comment>
<evidence type="ECO:0000256" key="2">
    <source>
        <dbReference type="ARBA" id="ARBA00012296"/>
    </source>
</evidence>
<feature type="domain" description="Mvd1 C-terminal" evidence="15">
    <location>
        <begin position="194"/>
        <end position="392"/>
    </location>
</feature>
<comment type="similarity">
    <text evidence="1 12 13">Belongs to the diphosphomevalonate decarboxylase family.</text>
</comment>
<evidence type="ECO:0000256" key="12">
    <source>
        <dbReference type="PIRNR" id="PIRNR015950"/>
    </source>
</evidence>
<dbReference type="PANTHER" id="PTHR10977">
    <property type="entry name" value="DIPHOSPHOMEVALONATE DECARBOXYLASE"/>
    <property type="match status" value="1"/>
</dbReference>
<evidence type="ECO:0000256" key="1">
    <source>
        <dbReference type="ARBA" id="ARBA00008831"/>
    </source>
</evidence>
<evidence type="ECO:0000259" key="16">
    <source>
        <dbReference type="Pfam" id="PF22700"/>
    </source>
</evidence>
<keyword evidence="7 13" id="KW-0756">Sterol biosynthesis</keyword>
<keyword evidence="18" id="KW-1185">Reference proteome</keyword>
<sequence>MATGRSPTNIAVIKYWGKRDEALILPVNDSVSVTLDPDHLSATTTVAVSPAFSADRMWLNGKEISLSGGRFQSCLREIRRRARDFEDEKKGIKIKKEDWEKLHVHIASYNNFPTAAGLASSAAGFACLVFTLGKLMNVKEDHGELSSIARQGSGSACRSIYGGFVKWCMGNKDDGSDSIAVQLADEAHWKELVILIAVVSSKQKETSSTSGMRDSVETSPLLQYRAQTVVPSRMLKMEEAIKNRDFKLFAKLTCADSNQFHAVCLDTSPPIFYMNDTSHRIISLVEKWNHSEGSPQVAYTFDAGPNAVLIARDRKTAALLLQKLLYYFPPQDKDLSSYLVGDKSILTDAGLHSIEDVEALPAPPEIKIHDQKFKGDVSYFICSRLGAGPKVVTDESQVLLNSITGLPNGV</sequence>
<dbReference type="InterPro" id="IPR005935">
    <property type="entry name" value="Mev_decarb"/>
</dbReference>
<dbReference type="Pfam" id="PF18376">
    <property type="entry name" value="MDD_C"/>
    <property type="match status" value="1"/>
</dbReference>
<keyword evidence="8 12" id="KW-0443">Lipid metabolism</keyword>
<dbReference type="InterPro" id="IPR041431">
    <property type="entry name" value="Mvd1_C"/>
</dbReference>
<dbReference type="GO" id="GO:0004163">
    <property type="term" value="F:diphosphomevalonate decarboxylase activity"/>
    <property type="evidence" value="ECO:0007669"/>
    <property type="project" value="UniProtKB-UniRule"/>
</dbReference>
<dbReference type="OrthoDB" id="10253702at2759"/>
<evidence type="ECO:0000256" key="5">
    <source>
        <dbReference type="ARBA" id="ARBA00022840"/>
    </source>
</evidence>
<feature type="coiled-coil region" evidence="14">
    <location>
        <begin position="75"/>
        <end position="102"/>
    </location>
</feature>
<proteinExistence type="inferred from homology"/>
<dbReference type="GO" id="GO:0019287">
    <property type="term" value="P:isopentenyl diphosphate biosynthetic process, mevalonate pathway"/>
    <property type="evidence" value="ECO:0007669"/>
    <property type="project" value="UniProtKB-UniRule"/>
</dbReference>
<dbReference type="InterPro" id="IPR053859">
    <property type="entry name" value="MVD-like_N"/>
</dbReference>
<dbReference type="Pfam" id="PF22700">
    <property type="entry name" value="MVD-like_N"/>
    <property type="match status" value="1"/>
</dbReference>
<comment type="function">
    <text evidence="13">Performs the first committed step in the biosynthesis of isoprene-containing compounds such as sterols and terpenoids.</text>
</comment>
<evidence type="ECO:0000256" key="8">
    <source>
        <dbReference type="ARBA" id="ARBA00023098"/>
    </source>
</evidence>
<evidence type="ECO:0000256" key="3">
    <source>
        <dbReference type="ARBA" id="ARBA00022516"/>
    </source>
</evidence>
<dbReference type="PANTHER" id="PTHR10977:SF3">
    <property type="entry name" value="DIPHOSPHOMEVALONATE DECARBOXYLASE"/>
    <property type="match status" value="1"/>
</dbReference>
<evidence type="ECO:0000259" key="15">
    <source>
        <dbReference type="Pfam" id="PF18376"/>
    </source>
</evidence>
<comment type="catalytic activity">
    <reaction evidence="12 13">
        <text>(R)-5-diphosphomevalonate + ATP = isopentenyl diphosphate + ADP + phosphate + CO2</text>
        <dbReference type="Rhea" id="RHEA:23732"/>
        <dbReference type="ChEBI" id="CHEBI:16526"/>
        <dbReference type="ChEBI" id="CHEBI:30616"/>
        <dbReference type="ChEBI" id="CHEBI:43474"/>
        <dbReference type="ChEBI" id="CHEBI:57557"/>
        <dbReference type="ChEBI" id="CHEBI:128769"/>
        <dbReference type="ChEBI" id="CHEBI:456216"/>
        <dbReference type="EC" id="4.1.1.33"/>
    </reaction>
</comment>